<dbReference type="GO" id="GO:0016788">
    <property type="term" value="F:hydrolase activity, acting on ester bonds"/>
    <property type="evidence" value="ECO:0007669"/>
    <property type="project" value="InterPro"/>
</dbReference>
<name>A0A834LGG5_RHOSS</name>
<keyword evidence="5" id="KW-1133">Transmembrane helix</keyword>
<dbReference type="InterPro" id="IPR001087">
    <property type="entry name" value="GDSL"/>
</dbReference>
<evidence type="ECO:0000256" key="1">
    <source>
        <dbReference type="ARBA" id="ARBA00008668"/>
    </source>
</evidence>
<dbReference type="AlphaFoldDB" id="A0A834LGG5"/>
<feature type="compositionally biased region" description="Polar residues" evidence="4">
    <location>
        <begin position="25"/>
        <end position="38"/>
    </location>
</feature>
<keyword evidence="3" id="KW-0443">Lipid metabolism</keyword>
<dbReference type="Pfam" id="PF00657">
    <property type="entry name" value="Lipase_GDSL"/>
    <property type="match status" value="1"/>
</dbReference>
<evidence type="ECO:0000256" key="3">
    <source>
        <dbReference type="ARBA" id="ARBA00022963"/>
    </source>
</evidence>
<evidence type="ECO:0000313" key="6">
    <source>
        <dbReference type="EMBL" id="KAF7138706.1"/>
    </source>
</evidence>
<keyword evidence="2" id="KW-0378">Hydrolase</keyword>
<dbReference type="PANTHER" id="PTHR45648:SF5">
    <property type="entry name" value="OS04G0577300 PROTEIN"/>
    <property type="match status" value="1"/>
</dbReference>
<dbReference type="OrthoDB" id="1600564at2759"/>
<accession>A0A834LGG5</accession>
<sequence>MGNNKGGSKKNAATTSERGGHKKNAATTSEMTAQTGSPSKYRKNRKDSRDWRLVIRTRPRILCLLALLGLFLLCCFVGYQKWSEKESKGKVGESSPVQVSFNFTGHSLFVFGDSTVDAGNFGFTAHPYGIDYKGMTPRFTNGRTIADYLAIKMGTQIPKAYNSLGSDELKDDTVNINFAAGGCGLLTNTMPIRCATMLDQVNQMVEARPGNSKGQRVVYFVSAGANDFVFNFNGNPEGFAKELVGKMESYMEVKALRVNELLVSRGGARTFLINNIGPIGCIPDKSINWSRICNETLNEGVKAYNMKLVDVLKKFQNDFNVSIILADSDKMFTDMVDHPLQFGLKNITHPCCGDWNAKDNKFDCRNQTEVCSNRNEFLFFDGAHFTQNANKVFVDYCILGRVCYPIESV</sequence>
<keyword evidence="7" id="KW-1185">Reference proteome</keyword>
<dbReference type="GO" id="GO:0016042">
    <property type="term" value="P:lipid catabolic process"/>
    <property type="evidence" value="ECO:0007669"/>
    <property type="project" value="UniProtKB-KW"/>
</dbReference>
<dbReference type="InterPro" id="IPR036514">
    <property type="entry name" value="SGNH_hydro_sf"/>
</dbReference>
<reference evidence="6" key="1">
    <citation type="submission" date="2019-11" db="EMBL/GenBank/DDBJ databases">
        <authorList>
            <person name="Liu Y."/>
            <person name="Hou J."/>
            <person name="Li T.-Q."/>
            <person name="Guan C.-H."/>
            <person name="Wu X."/>
            <person name="Wu H.-Z."/>
            <person name="Ling F."/>
            <person name="Zhang R."/>
            <person name="Shi X.-G."/>
            <person name="Ren J.-P."/>
            <person name="Chen E.-F."/>
            <person name="Sun J.-M."/>
        </authorList>
    </citation>
    <scope>NUCLEOTIDE SEQUENCE</scope>
    <source>
        <strain evidence="6">Adult_tree_wgs_1</strain>
        <tissue evidence="6">Leaves</tissue>
    </source>
</reference>
<dbReference type="Proteomes" id="UP000626092">
    <property type="component" value="Unassembled WGS sequence"/>
</dbReference>
<dbReference type="SUPFAM" id="SSF52266">
    <property type="entry name" value="SGNH hydrolase"/>
    <property type="match status" value="1"/>
</dbReference>
<gene>
    <name evidence="6" type="ORF">RHSIM_Rhsim07G0252100</name>
</gene>
<evidence type="ECO:0000313" key="7">
    <source>
        <dbReference type="Proteomes" id="UP000626092"/>
    </source>
</evidence>
<keyword evidence="3" id="KW-0442">Lipid degradation</keyword>
<dbReference type="PANTHER" id="PTHR45648">
    <property type="entry name" value="GDSL LIPASE/ACYLHYDROLASE FAMILY PROTEIN (AFU_ORTHOLOGUE AFUA_4G14700)"/>
    <property type="match status" value="1"/>
</dbReference>
<evidence type="ECO:0008006" key="8">
    <source>
        <dbReference type="Google" id="ProtNLM"/>
    </source>
</evidence>
<keyword evidence="5" id="KW-0812">Transmembrane</keyword>
<organism evidence="6 7">
    <name type="scientific">Rhododendron simsii</name>
    <name type="common">Sims's rhododendron</name>
    <dbReference type="NCBI Taxonomy" id="118357"/>
    <lineage>
        <taxon>Eukaryota</taxon>
        <taxon>Viridiplantae</taxon>
        <taxon>Streptophyta</taxon>
        <taxon>Embryophyta</taxon>
        <taxon>Tracheophyta</taxon>
        <taxon>Spermatophyta</taxon>
        <taxon>Magnoliopsida</taxon>
        <taxon>eudicotyledons</taxon>
        <taxon>Gunneridae</taxon>
        <taxon>Pentapetalae</taxon>
        <taxon>asterids</taxon>
        <taxon>Ericales</taxon>
        <taxon>Ericaceae</taxon>
        <taxon>Ericoideae</taxon>
        <taxon>Rhodoreae</taxon>
        <taxon>Rhododendron</taxon>
    </lineage>
</organism>
<protein>
    <recommendedName>
        <fullName evidence="8">GDSL esterase/lipase</fullName>
    </recommendedName>
</protein>
<proteinExistence type="inferred from homology"/>
<comment type="caution">
    <text evidence="6">The sequence shown here is derived from an EMBL/GenBank/DDBJ whole genome shotgun (WGS) entry which is preliminary data.</text>
</comment>
<evidence type="ECO:0000256" key="4">
    <source>
        <dbReference type="SAM" id="MobiDB-lite"/>
    </source>
</evidence>
<dbReference type="InterPro" id="IPR051058">
    <property type="entry name" value="GDSL_Est/Lipase"/>
</dbReference>
<evidence type="ECO:0000256" key="2">
    <source>
        <dbReference type="ARBA" id="ARBA00022801"/>
    </source>
</evidence>
<comment type="similarity">
    <text evidence="1">Belongs to the 'GDSL' lipolytic enzyme family.</text>
</comment>
<feature type="transmembrane region" description="Helical" evidence="5">
    <location>
        <begin position="61"/>
        <end position="79"/>
    </location>
</feature>
<feature type="region of interest" description="Disordered" evidence="4">
    <location>
        <begin position="1"/>
        <end position="44"/>
    </location>
</feature>
<dbReference type="EMBL" id="WJXA01000007">
    <property type="protein sequence ID" value="KAF7138706.1"/>
    <property type="molecule type" value="Genomic_DNA"/>
</dbReference>
<evidence type="ECO:0000256" key="5">
    <source>
        <dbReference type="SAM" id="Phobius"/>
    </source>
</evidence>
<dbReference type="Gene3D" id="3.40.50.1110">
    <property type="entry name" value="SGNH hydrolase"/>
    <property type="match status" value="1"/>
</dbReference>
<keyword evidence="5" id="KW-0472">Membrane</keyword>